<gene>
    <name evidence="3" type="ORF">GE061_004353</name>
</gene>
<keyword evidence="4" id="KW-1185">Reference proteome</keyword>
<dbReference type="OrthoDB" id="2309723at2759"/>
<evidence type="ECO:0000256" key="1">
    <source>
        <dbReference type="SAM" id="SignalP"/>
    </source>
</evidence>
<keyword evidence="1" id="KW-0732">Signal</keyword>
<dbReference type="PANTHER" id="PTHR43969">
    <property type="entry name" value="GLUTATHIONE S TRANSFERASE D10, ISOFORM A-RELATED"/>
    <property type="match status" value="1"/>
</dbReference>
<evidence type="ECO:0000313" key="3">
    <source>
        <dbReference type="EMBL" id="KAF6201957.1"/>
    </source>
</evidence>
<reference evidence="3" key="1">
    <citation type="journal article" date="2021" name="Mol. Ecol. Resour.">
        <title>Apolygus lucorum genome provides insights into omnivorousness and mesophyll feeding.</title>
        <authorList>
            <person name="Liu Y."/>
            <person name="Liu H."/>
            <person name="Wang H."/>
            <person name="Huang T."/>
            <person name="Liu B."/>
            <person name="Yang B."/>
            <person name="Yin L."/>
            <person name="Li B."/>
            <person name="Zhang Y."/>
            <person name="Zhang S."/>
            <person name="Jiang F."/>
            <person name="Zhang X."/>
            <person name="Ren Y."/>
            <person name="Wang B."/>
            <person name="Wang S."/>
            <person name="Lu Y."/>
            <person name="Wu K."/>
            <person name="Fan W."/>
            <person name="Wang G."/>
        </authorList>
    </citation>
    <scope>NUCLEOTIDE SEQUENCE</scope>
    <source>
        <strain evidence="3">12Hb</strain>
    </source>
</reference>
<dbReference type="PROSITE" id="PS50404">
    <property type="entry name" value="GST_NTER"/>
    <property type="match status" value="1"/>
</dbReference>
<accession>A0A8S9WZ21</accession>
<dbReference type="GO" id="GO:0004364">
    <property type="term" value="F:glutathione transferase activity"/>
    <property type="evidence" value="ECO:0007669"/>
    <property type="project" value="TreeGrafter"/>
</dbReference>
<dbReference type="PANTHER" id="PTHR43969:SF9">
    <property type="entry name" value="GLUTATHIONE S TRANSFERASE D10, ISOFORM A-RELATED"/>
    <property type="match status" value="1"/>
</dbReference>
<feature type="domain" description="GST N-terminal" evidence="2">
    <location>
        <begin position="25"/>
        <end position="91"/>
    </location>
</feature>
<sequence length="91" mass="10284">MKIFSVLSLVAVVAFCYADARRSPKKPDFYYFPPSPPCRLVMMAAAVLKVDMNMKTIDLMKGEQLTPEFLKINPQHTIPVLTHDGLTLSER</sequence>
<feature type="signal peptide" evidence="1">
    <location>
        <begin position="1"/>
        <end position="20"/>
    </location>
</feature>
<evidence type="ECO:0000259" key="2">
    <source>
        <dbReference type="PROSITE" id="PS50404"/>
    </source>
</evidence>
<dbReference type="Proteomes" id="UP000466442">
    <property type="component" value="Linkage Group LG12"/>
</dbReference>
<proteinExistence type="predicted"/>
<dbReference type="Gene3D" id="3.40.30.10">
    <property type="entry name" value="Glutaredoxin"/>
    <property type="match status" value="1"/>
</dbReference>
<dbReference type="Pfam" id="PF13417">
    <property type="entry name" value="GST_N_3"/>
    <property type="match status" value="1"/>
</dbReference>
<dbReference type="AlphaFoldDB" id="A0A8S9WZ21"/>
<comment type="caution">
    <text evidence="3">The sequence shown here is derived from an EMBL/GenBank/DDBJ whole genome shotgun (WGS) entry which is preliminary data.</text>
</comment>
<dbReference type="SUPFAM" id="SSF52833">
    <property type="entry name" value="Thioredoxin-like"/>
    <property type="match status" value="1"/>
</dbReference>
<feature type="chain" id="PRO_5035774445" description="GST N-terminal domain-containing protein" evidence="1">
    <location>
        <begin position="21"/>
        <end position="91"/>
    </location>
</feature>
<organism evidence="3 4">
    <name type="scientific">Apolygus lucorum</name>
    <name type="common">Small green plant bug</name>
    <name type="synonym">Lygocoris lucorum</name>
    <dbReference type="NCBI Taxonomy" id="248454"/>
    <lineage>
        <taxon>Eukaryota</taxon>
        <taxon>Metazoa</taxon>
        <taxon>Ecdysozoa</taxon>
        <taxon>Arthropoda</taxon>
        <taxon>Hexapoda</taxon>
        <taxon>Insecta</taxon>
        <taxon>Pterygota</taxon>
        <taxon>Neoptera</taxon>
        <taxon>Paraneoptera</taxon>
        <taxon>Hemiptera</taxon>
        <taxon>Heteroptera</taxon>
        <taxon>Panheteroptera</taxon>
        <taxon>Cimicomorpha</taxon>
        <taxon>Miridae</taxon>
        <taxon>Mirini</taxon>
        <taxon>Apolygus</taxon>
    </lineage>
</organism>
<dbReference type="EMBL" id="WIXP02000012">
    <property type="protein sequence ID" value="KAF6201957.1"/>
    <property type="molecule type" value="Genomic_DNA"/>
</dbReference>
<name>A0A8S9WZ21_APOLU</name>
<evidence type="ECO:0000313" key="4">
    <source>
        <dbReference type="Proteomes" id="UP000466442"/>
    </source>
</evidence>
<protein>
    <recommendedName>
        <fullName evidence="2">GST N-terminal domain-containing protein</fullName>
    </recommendedName>
</protein>
<dbReference type="InterPro" id="IPR036249">
    <property type="entry name" value="Thioredoxin-like_sf"/>
</dbReference>
<dbReference type="InterPro" id="IPR004045">
    <property type="entry name" value="Glutathione_S-Trfase_N"/>
</dbReference>
<dbReference type="GO" id="GO:0006749">
    <property type="term" value="P:glutathione metabolic process"/>
    <property type="evidence" value="ECO:0007669"/>
    <property type="project" value="TreeGrafter"/>
</dbReference>